<dbReference type="GeneID" id="103713470"/>
<evidence type="ECO:0000256" key="1">
    <source>
        <dbReference type="ARBA" id="ARBA00007692"/>
    </source>
</evidence>
<accession>A0A8B8ZQH1</accession>
<dbReference type="PANTHER" id="PTHR13068">
    <property type="entry name" value="CGI-12 PROTEIN-RELATED"/>
    <property type="match status" value="1"/>
</dbReference>
<evidence type="ECO:0000256" key="2">
    <source>
        <dbReference type="ARBA" id="ARBA00022472"/>
    </source>
</evidence>
<evidence type="ECO:0000256" key="4">
    <source>
        <dbReference type="SAM" id="MobiDB-lite"/>
    </source>
</evidence>
<proteinExistence type="inferred from homology"/>
<evidence type="ECO:0000313" key="5">
    <source>
        <dbReference type="Proteomes" id="UP000228380"/>
    </source>
</evidence>
<dbReference type="InterPro" id="IPR003690">
    <property type="entry name" value="MTERF"/>
</dbReference>
<protein>
    <submittedName>
        <fullName evidence="6">Transcription termination factor MTERF9, chloroplastic isoform X2</fullName>
    </submittedName>
</protein>
<dbReference type="SMART" id="SM00733">
    <property type="entry name" value="Mterf"/>
    <property type="match status" value="5"/>
</dbReference>
<feature type="region of interest" description="Disordered" evidence="4">
    <location>
        <begin position="137"/>
        <end position="168"/>
    </location>
</feature>
<dbReference type="FunFam" id="1.25.70.10:FF:000026">
    <property type="entry name" value="Mitochondrial transcription termination factor family protein"/>
    <property type="match status" value="1"/>
</dbReference>
<dbReference type="InterPro" id="IPR038538">
    <property type="entry name" value="MTERF_sf"/>
</dbReference>
<feature type="compositionally biased region" description="Polar residues" evidence="4">
    <location>
        <begin position="18"/>
        <end position="29"/>
    </location>
</feature>
<keyword evidence="3" id="KW-0809">Transit peptide</keyword>
<dbReference type="RefSeq" id="XP_038975592.1">
    <property type="nucleotide sequence ID" value="XM_039119664.1"/>
</dbReference>
<keyword evidence="5" id="KW-1185">Reference proteome</keyword>
<keyword evidence="2" id="KW-0804">Transcription</keyword>
<dbReference type="Pfam" id="PF02536">
    <property type="entry name" value="mTERF"/>
    <property type="match status" value="1"/>
</dbReference>
<reference evidence="6" key="1">
    <citation type="submission" date="2025-08" db="UniProtKB">
        <authorList>
            <consortium name="RefSeq"/>
        </authorList>
    </citation>
    <scope>IDENTIFICATION</scope>
    <source>
        <tissue evidence="6">Young leaves</tissue>
    </source>
</reference>
<feature type="region of interest" description="Disordered" evidence="4">
    <location>
        <begin position="18"/>
        <end position="40"/>
    </location>
</feature>
<dbReference type="GO" id="GO:0003676">
    <property type="term" value="F:nucleic acid binding"/>
    <property type="evidence" value="ECO:0007669"/>
    <property type="project" value="InterPro"/>
</dbReference>
<organism evidence="5 6">
    <name type="scientific">Phoenix dactylifera</name>
    <name type="common">Date palm</name>
    <dbReference type="NCBI Taxonomy" id="42345"/>
    <lineage>
        <taxon>Eukaryota</taxon>
        <taxon>Viridiplantae</taxon>
        <taxon>Streptophyta</taxon>
        <taxon>Embryophyta</taxon>
        <taxon>Tracheophyta</taxon>
        <taxon>Spermatophyta</taxon>
        <taxon>Magnoliopsida</taxon>
        <taxon>Liliopsida</taxon>
        <taxon>Arecaceae</taxon>
        <taxon>Coryphoideae</taxon>
        <taxon>Phoeniceae</taxon>
        <taxon>Phoenix</taxon>
    </lineage>
</organism>
<dbReference type="Gene3D" id="1.25.70.10">
    <property type="entry name" value="Transcription termination factor 3, mitochondrial"/>
    <property type="match status" value="1"/>
</dbReference>
<gene>
    <name evidence="6" type="primary">LOC103713470</name>
</gene>
<keyword evidence="2" id="KW-0806">Transcription termination</keyword>
<sequence length="488" mass="53140">MSSPWHLKVWTHADQGRSSQLFGSSNGSDQRSERSGLRRPHQAAFISSFGGGENRRCGNANAAAGGMRAAGAALFTRLLFVRCRSSILVPPPTPPTPISGGGGGSVGPIFLLSTGGAPCFSPSSSFYFSSVASSNPADAGEGVDPETLNNGLGLPSPSQDEGGGPSSTDAADVFRRWGCTESEVFQILDRRPALRRVSLPALQSNLQVLRGLGVLGPDLVRIITCRPRFLFGSLALGLDGRLDFLRTLFPYDAALRRAVVRNPSLLTYDVDRTMRPCVQLYEALGVARRDLGRLLVSRPTIIPRSSLNDEKLDLVRRTCLPATAAMYKYALSIVAVSRLETLRAKLANLEKFGFSPDEVMGLFARTPNVLTLSIDKVQRNMTYIVGTMKLPARIVLDEPLLLYCNLDKVLRPRYLLGLKLQEMGLEPRIKGPALVTAMRMQEPRFLKVFVRCHLEDVAGALMEYYASVKGSGRLAESSRSVKHKGFPF</sequence>
<evidence type="ECO:0000256" key="3">
    <source>
        <dbReference type="ARBA" id="ARBA00022946"/>
    </source>
</evidence>
<evidence type="ECO:0000313" key="6">
    <source>
        <dbReference type="RefSeq" id="XP_038975592.1"/>
    </source>
</evidence>
<dbReference type="GO" id="GO:0006353">
    <property type="term" value="P:DNA-templated transcription termination"/>
    <property type="evidence" value="ECO:0007669"/>
    <property type="project" value="UniProtKB-KW"/>
</dbReference>
<keyword evidence="2" id="KW-0805">Transcription regulation</keyword>
<dbReference type="AlphaFoldDB" id="A0A8B8ZQH1"/>
<name>A0A8B8ZQH1_PHODC</name>
<comment type="similarity">
    <text evidence="1">Belongs to the mTERF family.</text>
</comment>
<dbReference type="PANTHER" id="PTHR13068:SF223">
    <property type="entry name" value="MITOCHONDRIAL TRANSCRIPTION TERMINATION FACTOR FAMILY PROTEIN"/>
    <property type="match status" value="1"/>
</dbReference>
<dbReference type="Proteomes" id="UP000228380">
    <property type="component" value="Unplaced"/>
</dbReference>